<name>A0A2S4PSJ2_9PEZI</name>
<dbReference type="InterPro" id="IPR058317">
    <property type="entry name" value="DUF8004"/>
</dbReference>
<accession>A0A2S4PSJ2</accession>
<gene>
    <name evidence="3" type="ORF">EPUL_005465</name>
</gene>
<feature type="compositionally biased region" description="Polar residues" evidence="1">
    <location>
        <begin position="141"/>
        <end position="176"/>
    </location>
</feature>
<comment type="caution">
    <text evidence="3">The sequence shown here is derived from an EMBL/GenBank/DDBJ whole genome shotgun (WGS) entry which is preliminary data.</text>
</comment>
<feature type="region of interest" description="Disordered" evidence="1">
    <location>
        <begin position="288"/>
        <end position="328"/>
    </location>
</feature>
<dbReference type="AlphaFoldDB" id="A0A2S4PSJ2"/>
<evidence type="ECO:0000256" key="1">
    <source>
        <dbReference type="SAM" id="MobiDB-lite"/>
    </source>
</evidence>
<dbReference type="PANTHER" id="PTHR39601">
    <property type="entry name" value="CHORIOGENIN HMINOR"/>
    <property type="match status" value="1"/>
</dbReference>
<keyword evidence="4" id="KW-1185">Reference proteome</keyword>
<feature type="region of interest" description="Disordered" evidence="1">
    <location>
        <begin position="40"/>
        <end position="213"/>
    </location>
</feature>
<feature type="compositionally biased region" description="Polar residues" evidence="1">
    <location>
        <begin position="41"/>
        <end position="53"/>
    </location>
</feature>
<dbReference type="EMBL" id="PEDP01000767">
    <property type="protein sequence ID" value="POS85000.1"/>
    <property type="molecule type" value="Genomic_DNA"/>
</dbReference>
<protein>
    <recommendedName>
        <fullName evidence="2">DUF8004 domain-containing protein</fullName>
    </recommendedName>
</protein>
<evidence type="ECO:0000313" key="3">
    <source>
        <dbReference type="EMBL" id="POS85000.1"/>
    </source>
</evidence>
<feature type="compositionally biased region" description="Low complexity" evidence="1">
    <location>
        <begin position="294"/>
        <end position="306"/>
    </location>
</feature>
<feature type="domain" description="DUF8004" evidence="2">
    <location>
        <begin position="428"/>
        <end position="512"/>
    </location>
</feature>
<feature type="compositionally biased region" description="Low complexity" evidence="1">
    <location>
        <begin position="128"/>
        <end position="140"/>
    </location>
</feature>
<organism evidence="3 4">
    <name type="scientific">Erysiphe pulchra</name>
    <dbReference type="NCBI Taxonomy" id="225359"/>
    <lineage>
        <taxon>Eukaryota</taxon>
        <taxon>Fungi</taxon>
        <taxon>Dikarya</taxon>
        <taxon>Ascomycota</taxon>
        <taxon>Pezizomycotina</taxon>
        <taxon>Leotiomycetes</taxon>
        <taxon>Erysiphales</taxon>
        <taxon>Erysiphaceae</taxon>
        <taxon>Erysiphe</taxon>
    </lineage>
</organism>
<evidence type="ECO:0000259" key="2">
    <source>
        <dbReference type="Pfam" id="PF26013"/>
    </source>
</evidence>
<feature type="region of interest" description="Disordered" evidence="1">
    <location>
        <begin position="818"/>
        <end position="883"/>
    </location>
</feature>
<feature type="compositionally biased region" description="Low complexity" evidence="1">
    <location>
        <begin position="107"/>
        <end position="116"/>
    </location>
</feature>
<dbReference type="Pfam" id="PF26013">
    <property type="entry name" value="DUF8004"/>
    <property type="match status" value="1"/>
</dbReference>
<sequence length="969" mass="109042">MFSLVTLPTPCTNSSFAKAASPLNRESEKEGMGEVSLTEVEMTSTVKPSTRKSSTFRRLSRFLPQLSTETKLQEIPPLPMPSKHLSPNPTEVRSPRHPARPPPPSPRLTGSPGSSPLQVKKLRKQNTPSPSASIPSSAFSGEQSATRVSPTSPHVTTEYTEQSLVPRTLYTPNSVYGDNEKETSRAKLRKSWYPGSKSRSRRNTNSGSGHEPQAWINAGAARIEYDLAPLLQGEKILELWNNTGETFVHLWPQELVHSAQFRVPYIVIEPSMKLRNLIRDSQLLCQESSNRQPSLTTEESSSNLETDGTGSRPCSPRHSLSDKNSLSDSSDNILIKPRRYHIYFPLDVKSFESPLSNEDIQKLVDVRNLFAFLTSQPLVATRLRPTYFQIFLSIAALLKDFEFSSEDACSFGPAVDMAFSFCLKEIPQIADCRESNQVTVEALILAEAMKSTELYNEAFAHTVGKYDSITSSKSGNLLNSVSSSTRDRLGKAFRELKQRIRSVNDRLSDFEFPSLFAGIAASTSSEEAKLVRFKQWKLSFFVFRKQVISYYKELYGQWPPKASSKKNNFVACGLNRLVIKALYSDLCDLYDFLADRDSLTTRVYNGDGLEEPLFVTPAARALRKLLDEYDRSSPPVQPPIPFDIPLVPSIRSIDPKFQSLGPMDQHKKQNQRLSENEAALILIKSHNLEYDYKTPFIEMFKSFELKEAKGKTASELSEQRHGYWIFLYACLQTLPLLVTDAPGLQYVDGVEYFLCQIPFGNLPWVEDQSQTKMLWFEVQGGQQIVSLPSDVVNYSIEAIYNRSHCWAVAEKWIESEQNSTQSNTPVGEEFSPLSPPPGFDRSVFGVPSSEHRRRSSAETASQCSSQMSNYSRSHQRGRRMNQRSSITLGLEKVCIEQEETTNIGSPFRCISPISLNNIAQSRPVSRAQSRCRDFSRDFGSSTFDDILGNMSAEKETTKTKDTKKKKKQK</sequence>
<dbReference type="PANTHER" id="PTHR39601:SF2">
    <property type="entry name" value="CHORIOGENIN HMINOR"/>
    <property type="match status" value="1"/>
</dbReference>
<dbReference type="STRING" id="225359.A0A2S4PSJ2"/>
<dbReference type="OrthoDB" id="5300331at2759"/>
<proteinExistence type="predicted"/>
<feature type="region of interest" description="Disordered" evidence="1">
    <location>
        <begin position="935"/>
        <end position="969"/>
    </location>
</feature>
<feature type="region of interest" description="Disordered" evidence="1">
    <location>
        <begin position="16"/>
        <end position="35"/>
    </location>
</feature>
<dbReference type="Proteomes" id="UP000237438">
    <property type="component" value="Unassembled WGS sequence"/>
</dbReference>
<reference evidence="3 4" key="1">
    <citation type="submission" date="2017-10" db="EMBL/GenBank/DDBJ databases">
        <title>Development of genomic resources for the powdery mildew, Erysiphe pulchra.</title>
        <authorList>
            <person name="Wadl P.A."/>
            <person name="Mack B.M."/>
            <person name="Moore G."/>
            <person name="Beltz S.B."/>
        </authorList>
    </citation>
    <scope>NUCLEOTIDE SEQUENCE [LARGE SCALE GENOMIC DNA]</scope>
    <source>
        <strain evidence="3">Cflorida</strain>
    </source>
</reference>
<evidence type="ECO:0000313" key="4">
    <source>
        <dbReference type="Proteomes" id="UP000237438"/>
    </source>
</evidence>
<feature type="compositionally biased region" description="Polar residues" evidence="1">
    <location>
        <begin position="857"/>
        <end position="872"/>
    </location>
</feature>